<evidence type="ECO:0000313" key="5">
    <source>
        <dbReference type="EMBL" id="MFD0847258.1"/>
    </source>
</evidence>
<evidence type="ECO:0000256" key="1">
    <source>
        <dbReference type="ARBA" id="ARBA00022801"/>
    </source>
</evidence>
<dbReference type="PANTHER" id="PTHR10272">
    <property type="entry name" value="PLATELET-ACTIVATING FACTOR ACETYLHYDROLASE"/>
    <property type="match status" value="1"/>
</dbReference>
<dbReference type="EMBL" id="JBHTIK010000002">
    <property type="protein sequence ID" value="MFD0847258.1"/>
    <property type="molecule type" value="Genomic_DNA"/>
</dbReference>
<keyword evidence="1" id="KW-0378">Hydrolase</keyword>
<evidence type="ECO:0000256" key="2">
    <source>
        <dbReference type="ARBA" id="ARBA00022963"/>
    </source>
</evidence>
<name>A0ABW3BYS2_SPHXN</name>
<sequence length="531" mass="57991">MPTTDMIVFGLLLLSSTVLAFRRYTYGKAVFLAGSLGALLIAVFAAWSLRWQIMPALLVSALAVGAGWWMLRREALGVRRVAAMTVAFTLVSAAPYVFFPIFTLPQPDGPFRVGIQTADLRDLSRRGVLFTKPDVPRDIPITIWYPASAKAGGNARPYLTRRETLDEAVSVAKLWGFPAYRFLSLHSTGTHAIEGAPIAEARKFPLVIFSHGYWSFRAQNTALMERLASHGYIVVSVAHPRDSADVRLQNGTLIPSALHTGPEGVGDPVADRKWEEATTAFMGGESHEARVSALPTYKAAVAGHRLGQSLAAWRDDVLFASWALRDRPPPAISRVMAAADFPRIVYAGMSFGGSTAVSACDADPDCVAAVDLDGENFDGGQFDRELRAPLLLLLTDQPFSDVQRRDPKFNPTDYAWEKWHCVGDREDILRLRARGILHMGLTDFVLSARGPFKSEHFTSLDGSRALALVNDTTLAFLDQHVRGAPAGAFKATLAKYPELTRLDTSSLRAHARGLPGRADCVLPGVGHNREK</sequence>
<keyword evidence="6" id="KW-1185">Reference proteome</keyword>
<accession>A0ABW3BYS2</accession>
<dbReference type="InterPro" id="IPR029058">
    <property type="entry name" value="AB_hydrolase_fold"/>
</dbReference>
<dbReference type="RefSeq" id="WP_381485950.1">
    <property type="nucleotide sequence ID" value="NZ_JBHTIK010000002.1"/>
</dbReference>
<feature type="transmembrane region" description="Helical" evidence="4">
    <location>
        <begin position="6"/>
        <end position="22"/>
    </location>
</feature>
<keyword evidence="3" id="KW-0443">Lipid metabolism</keyword>
<keyword evidence="4" id="KW-0472">Membrane</keyword>
<dbReference type="Gene3D" id="3.40.50.1820">
    <property type="entry name" value="alpha/beta hydrolase"/>
    <property type="match status" value="1"/>
</dbReference>
<feature type="transmembrane region" description="Helical" evidence="4">
    <location>
        <begin position="29"/>
        <end position="47"/>
    </location>
</feature>
<keyword evidence="4" id="KW-1133">Transmembrane helix</keyword>
<dbReference type="PANTHER" id="PTHR10272:SF0">
    <property type="entry name" value="PLATELET-ACTIVATING FACTOR ACETYLHYDROLASE"/>
    <property type="match status" value="1"/>
</dbReference>
<dbReference type="Proteomes" id="UP001597124">
    <property type="component" value="Unassembled WGS sequence"/>
</dbReference>
<evidence type="ECO:0008006" key="7">
    <source>
        <dbReference type="Google" id="ProtNLM"/>
    </source>
</evidence>
<proteinExistence type="predicted"/>
<evidence type="ECO:0000256" key="4">
    <source>
        <dbReference type="SAM" id="Phobius"/>
    </source>
</evidence>
<keyword evidence="2" id="KW-0442">Lipid degradation</keyword>
<reference evidence="6" key="1">
    <citation type="journal article" date="2019" name="Int. J. Syst. Evol. Microbiol.">
        <title>The Global Catalogue of Microorganisms (GCM) 10K type strain sequencing project: providing services to taxonomists for standard genome sequencing and annotation.</title>
        <authorList>
            <consortium name="The Broad Institute Genomics Platform"/>
            <consortium name="The Broad Institute Genome Sequencing Center for Infectious Disease"/>
            <person name="Wu L."/>
            <person name="Ma J."/>
        </authorList>
    </citation>
    <scope>NUCLEOTIDE SEQUENCE [LARGE SCALE GENOMIC DNA]</scope>
    <source>
        <strain evidence="6">CCUG 52537</strain>
    </source>
</reference>
<protein>
    <recommendedName>
        <fullName evidence="7">Dienelactone hydrolase</fullName>
    </recommendedName>
</protein>
<organism evidence="5 6">
    <name type="scientific">Sphingosinicella xenopeptidilytica</name>
    <dbReference type="NCBI Taxonomy" id="364098"/>
    <lineage>
        <taxon>Bacteria</taxon>
        <taxon>Pseudomonadati</taxon>
        <taxon>Pseudomonadota</taxon>
        <taxon>Alphaproteobacteria</taxon>
        <taxon>Sphingomonadales</taxon>
        <taxon>Sphingosinicellaceae</taxon>
        <taxon>Sphingosinicella</taxon>
    </lineage>
</organism>
<keyword evidence="4" id="KW-0812">Transmembrane</keyword>
<evidence type="ECO:0000313" key="6">
    <source>
        <dbReference type="Proteomes" id="UP001597124"/>
    </source>
</evidence>
<feature type="transmembrane region" description="Helical" evidence="4">
    <location>
        <begin position="53"/>
        <end position="71"/>
    </location>
</feature>
<gene>
    <name evidence="5" type="ORF">ACFQ00_02895</name>
</gene>
<dbReference type="SUPFAM" id="SSF53474">
    <property type="entry name" value="alpha/beta-Hydrolases"/>
    <property type="match status" value="1"/>
</dbReference>
<feature type="transmembrane region" description="Helical" evidence="4">
    <location>
        <begin position="83"/>
        <end position="102"/>
    </location>
</feature>
<comment type="caution">
    <text evidence="5">The sequence shown here is derived from an EMBL/GenBank/DDBJ whole genome shotgun (WGS) entry which is preliminary data.</text>
</comment>
<evidence type="ECO:0000256" key="3">
    <source>
        <dbReference type="ARBA" id="ARBA00023098"/>
    </source>
</evidence>
<dbReference type="Pfam" id="PF03403">
    <property type="entry name" value="PAF-AH_p_II"/>
    <property type="match status" value="1"/>
</dbReference>